<dbReference type="SUPFAM" id="SSF64307">
    <property type="entry name" value="SirA-like"/>
    <property type="match status" value="1"/>
</dbReference>
<dbReference type="Gene3D" id="3.30.110.40">
    <property type="entry name" value="TusA-like domain"/>
    <property type="match status" value="1"/>
</dbReference>
<dbReference type="KEGG" id="abri:DFR85_11370"/>
<reference evidence="2 3" key="1">
    <citation type="submission" date="2018-05" db="EMBL/GenBank/DDBJ databases">
        <title>Complete Genome Sequences of Extremely Thermoacidophilic, Metal-Mobilizing Type-Strain Members of the Archaeal Family Sulfolobaceae: Acidianus brierleyi DSM-1651T, Acidianus sulfidivorans DSM-18786T, Metallosphaera hakonensis DSM-7519T, and Metallosphaera prunae DSM-10039T.</title>
        <authorList>
            <person name="Counts J.A."/>
            <person name="Kelly R.M."/>
        </authorList>
    </citation>
    <scope>NUCLEOTIDE SEQUENCE [LARGE SCALE GENOMIC DNA]</scope>
    <source>
        <strain evidence="2 3">DSM 1651</strain>
    </source>
</reference>
<evidence type="ECO:0000259" key="1">
    <source>
        <dbReference type="PROSITE" id="PS01148"/>
    </source>
</evidence>
<dbReference type="AlphaFoldDB" id="A0A2U9IGC3"/>
<name>A0A2U9IGC3_9CREN</name>
<organism evidence="2 3">
    <name type="scientific">Acidianus brierleyi</name>
    <dbReference type="NCBI Taxonomy" id="41673"/>
    <lineage>
        <taxon>Archaea</taxon>
        <taxon>Thermoproteota</taxon>
        <taxon>Thermoprotei</taxon>
        <taxon>Sulfolobales</taxon>
        <taxon>Sulfolobaceae</taxon>
        <taxon>Acidianus</taxon>
    </lineage>
</organism>
<dbReference type="PROSITE" id="PS01148">
    <property type="entry name" value="UPF0033"/>
    <property type="match status" value="1"/>
</dbReference>
<accession>A0A2U9IGC3</accession>
<proteinExistence type="predicted"/>
<dbReference type="InterPro" id="IPR001455">
    <property type="entry name" value="TusA-like"/>
</dbReference>
<dbReference type="InterPro" id="IPR036868">
    <property type="entry name" value="TusA-like_sf"/>
</dbReference>
<dbReference type="CDD" id="cd00291">
    <property type="entry name" value="SirA_YedF_YeeD"/>
    <property type="match status" value="1"/>
</dbReference>
<dbReference type="PANTHER" id="PTHR33279">
    <property type="entry name" value="SULFUR CARRIER PROTEIN YEDF-RELATED"/>
    <property type="match status" value="1"/>
</dbReference>
<gene>
    <name evidence="2" type="ORF">DFR85_11370</name>
</gene>
<dbReference type="EMBL" id="CP029289">
    <property type="protein sequence ID" value="AWR95107.1"/>
    <property type="molecule type" value="Genomic_DNA"/>
</dbReference>
<dbReference type="RefSeq" id="WP_110270988.1">
    <property type="nucleotide sequence ID" value="NZ_CP029289.2"/>
</dbReference>
<evidence type="ECO:0000313" key="3">
    <source>
        <dbReference type="Proteomes" id="UP000248044"/>
    </source>
</evidence>
<evidence type="ECO:0000313" key="2">
    <source>
        <dbReference type="EMBL" id="AWR95107.1"/>
    </source>
</evidence>
<dbReference type="OrthoDB" id="33202at2157"/>
<protein>
    <submittedName>
        <fullName evidence="2">Sulfurtransferase TusA family protein</fullName>
    </submittedName>
</protein>
<feature type="domain" description="UPF0033" evidence="1">
    <location>
        <begin position="4"/>
        <end position="28"/>
    </location>
</feature>
<dbReference type="Proteomes" id="UP000248044">
    <property type="component" value="Chromosome"/>
</dbReference>
<dbReference type="GeneID" id="36832764"/>
<keyword evidence="2" id="KW-0808">Transferase</keyword>
<dbReference type="PANTHER" id="PTHR33279:SF18">
    <property type="entry name" value="SULFUR CARRIER PROTEIN MJ0990-RELATED"/>
    <property type="match status" value="1"/>
</dbReference>
<sequence>MEELNLVGRECPEPFLKVAAKLMQMKEGTLRIIFSDPKCDEMILQAVELMDCKILEHSKNGETFVLTLEKKMGENKMKKVNLSGC</sequence>
<dbReference type="GO" id="GO:0016740">
    <property type="term" value="F:transferase activity"/>
    <property type="evidence" value="ECO:0007669"/>
    <property type="project" value="UniProtKB-KW"/>
</dbReference>
<dbReference type="Pfam" id="PF01206">
    <property type="entry name" value="TusA"/>
    <property type="match status" value="1"/>
</dbReference>
<keyword evidence="3" id="KW-1185">Reference proteome</keyword>